<dbReference type="GO" id="GO:0005886">
    <property type="term" value="C:plasma membrane"/>
    <property type="evidence" value="ECO:0007669"/>
    <property type="project" value="UniProtKB-SubCell"/>
</dbReference>
<evidence type="ECO:0000256" key="9">
    <source>
        <dbReference type="ARBA" id="ARBA00022777"/>
    </source>
</evidence>
<evidence type="ECO:0000256" key="14">
    <source>
        <dbReference type="PROSITE-ProRule" id="PRU00169"/>
    </source>
</evidence>
<keyword evidence="19" id="KW-1185">Reference proteome</keyword>
<evidence type="ECO:0000256" key="1">
    <source>
        <dbReference type="ARBA" id="ARBA00000085"/>
    </source>
</evidence>
<keyword evidence="12" id="KW-0902">Two-component regulatory system</keyword>
<dbReference type="InterPro" id="IPR005467">
    <property type="entry name" value="His_kinase_dom"/>
</dbReference>
<dbReference type="InterPro" id="IPR011006">
    <property type="entry name" value="CheY-like_superfamily"/>
</dbReference>
<dbReference type="CDD" id="cd17546">
    <property type="entry name" value="REC_hyHK_CKI1_RcsC-like"/>
    <property type="match status" value="1"/>
</dbReference>
<gene>
    <name evidence="18" type="ORF">C4N9_14380</name>
</gene>
<evidence type="ECO:0000256" key="2">
    <source>
        <dbReference type="ARBA" id="ARBA00004651"/>
    </source>
</evidence>
<keyword evidence="13" id="KW-0472">Membrane</keyword>
<keyword evidence="6" id="KW-0808">Transferase</keyword>
<dbReference type="InterPro" id="IPR001789">
    <property type="entry name" value="Sig_transdc_resp-reg_receiver"/>
</dbReference>
<dbReference type="InterPro" id="IPR003594">
    <property type="entry name" value="HATPase_dom"/>
</dbReference>
<dbReference type="Gene3D" id="1.10.287.130">
    <property type="match status" value="1"/>
</dbReference>
<dbReference type="InterPro" id="IPR036890">
    <property type="entry name" value="HATPase_C_sf"/>
</dbReference>
<comment type="subcellular location">
    <subcellularLocation>
        <location evidence="2">Cell membrane</location>
        <topology evidence="2">Multi-pass membrane protein</topology>
    </subcellularLocation>
</comment>
<name>A0A2U2C813_9RHOB</name>
<keyword evidence="8" id="KW-0547">Nucleotide-binding</keyword>
<dbReference type="PANTHER" id="PTHR45339">
    <property type="entry name" value="HYBRID SIGNAL TRANSDUCTION HISTIDINE KINASE J"/>
    <property type="match status" value="1"/>
</dbReference>
<dbReference type="PROSITE" id="PS50109">
    <property type="entry name" value="HIS_KIN"/>
    <property type="match status" value="1"/>
</dbReference>
<dbReference type="FunFam" id="1.10.287.130:FF:000003">
    <property type="entry name" value="Histidine kinase"/>
    <property type="match status" value="1"/>
</dbReference>
<sequence length="754" mass="82565">MTLFDKLTQERRLRLTAERRLDFCQRERDAALAQIDALRSEMAQLRRQGRTSALDEALHAAALESIQLRARAETETAQRSATQAERRLWDSINTIRDGFAVFNARQELVIANQAYLGVFSGIPEVQIGITYRRLVEILAHEERVLPGDEPREAWIDAMVARWDVDRIEPVTLFFARGDIARIHDRRARGGDIVSLVRDITDQQRHAAELEEARERAEAANRAKSAFLANMSHEIRTPMNGVVGMAELLCDTPLSSEQKLYADTIRSSGEALLNIINDVLDYSKIEADKLVLHPEPFDLERCIHEVLILLQAGARNRDIALLLDYDLSLPRRYRADPGRMRQVLTNLIGNAVKFTEAGHVLIRVTGVEPSAGRRTLTVTVEDTGIGIAPEHTTRIFSEFAQVDDQSSRKFEGTGLGLAITRRLIALMGGEIWLESEPGKGSSFAFSLTLPCIGDADASGPLAPSLRHVVLVDPHPLGRAILERQLQGQGLEVTPCDTAQQALALLQAVRGRGVDLVLADAELAGQSGLDLARALHEAGHDVPLILLSANPAALRGEPALSQVRAVLQKPVLRHDLRHQLARLSDPDATDAPDPDIIAAPDMPTAPETGRPAPKCQTGARCMRILAAEDNKTNRLVFSRMVDGLAIELTFAEDGEQAVAAFRDTKPDLIFMDISMPGMDGRSATRAIRQMPGGAQVPIVALTAHAMAGDEDEILAAGLDHVLTKPLKKPLLLDVIDRYRPEGTRAPQGGADPVTQG</sequence>
<dbReference type="CDD" id="cd00082">
    <property type="entry name" value="HisKA"/>
    <property type="match status" value="1"/>
</dbReference>
<dbReference type="Gene3D" id="3.30.565.10">
    <property type="entry name" value="Histidine kinase-like ATPase, C-terminal domain"/>
    <property type="match status" value="1"/>
</dbReference>
<dbReference type="PRINTS" id="PR00344">
    <property type="entry name" value="BCTRLSENSOR"/>
</dbReference>
<dbReference type="SUPFAM" id="SSF55874">
    <property type="entry name" value="ATPase domain of HSP90 chaperone/DNA topoisomerase II/histidine kinase"/>
    <property type="match status" value="1"/>
</dbReference>
<dbReference type="OrthoDB" id="9801651at2"/>
<evidence type="ECO:0000259" key="17">
    <source>
        <dbReference type="PROSITE" id="PS50110"/>
    </source>
</evidence>
<evidence type="ECO:0000256" key="12">
    <source>
        <dbReference type="ARBA" id="ARBA00023012"/>
    </source>
</evidence>
<evidence type="ECO:0000256" key="6">
    <source>
        <dbReference type="ARBA" id="ARBA00022679"/>
    </source>
</evidence>
<evidence type="ECO:0000313" key="19">
    <source>
        <dbReference type="Proteomes" id="UP000244940"/>
    </source>
</evidence>
<evidence type="ECO:0000256" key="5">
    <source>
        <dbReference type="ARBA" id="ARBA00022553"/>
    </source>
</evidence>
<dbReference type="CDD" id="cd16922">
    <property type="entry name" value="HATPase_EvgS-ArcB-TorS-like"/>
    <property type="match status" value="1"/>
</dbReference>
<evidence type="ECO:0000313" key="18">
    <source>
        <dbReference type="EMBL" id="PWE28025.1"/>
    </source>
</evidence>
<dbReference type="AlphaFoldDB" id="A0A2U2C813"/>
<dbReference type="EMBL" id="QEYD01000008">
    <property type="protein sequence ID" value="PWE28025.1"/>
    <property type="molecule type" value="Genomic_DNA"/>
</dbReference>
<feature type="domain" description="Response regulatory" evidence="17">
    <location>
        <begin position="621"/>
        <end position="737"/>
    </location>
</feature>
<dbReference type="PROSITE" id="PS50110">
    <property type="entry name" value="RESPONSE_REGULATORY"/>
    <property type="match status" value="2"/>
</dbReference>
<dbReference type="SMART" id="SM00388">
    <property type="entry name" value="HisKA"/>
    <property type="match status" value="1"/>
</dbReference>
<keyword evidence="5 14" id="KW-0597">Phosphoprotein</keyword>
<dbReference type="RefSeq" id="WP_109534021.1">
    <property type="nucleotide sequence ID" value="NZ_QEYD01000008.1"/>
</dbReference>
<feature type="modified residue" description="4-aspartylphosphate" evidence="14">
    <location>
        <position position="518"/>
    </location>
</feature>
<evidence type="ECO:0000256" key="11">
    <source>
        <dbReference type="ARBA" id="ARBA00022989"/>
    </source>
</evidence>
<dbReference type="Pfam" id="PF02518">
    <property type="entry name" value="HATPase_c"/>
    <property type="match status" value="1"/>
</dbReference>
<dbReference type="Gene3D" id="3.30.450.20">
    <property type="entry name" value="PAS domain"/>
    <property type="match status" value="1"/>
</dbReference>
<feature type="modified residue" description="4-aspartylphosphate" evidence="14">
    <location>
        <position position="670"/>
    </location>
</feature>
<keyword evidence="11" id="KW-1133">Transmembrane helix</keyword>
<proteinExistence type="predicted"/>
<dbReference type="Gene3D" id="3.40.50.2300">
    <property type="match status" value="2"/>
</dbReference>
<dbReference type="CDD" id="cd00156">
    <property type="entry name" value="REC"/>
    <property type="match status" value="1"/>
</dbReference>
<accession>A0A2U2C813</accession>
<comment type="caution">
    <text evidence="18">The sequence shown here is derived from an EMBL/GenBank/DDBJ whole genome shotgun (WGS) entry which is preliminary data.</text>
</comment>
<dbReference type="GeneID" id="94366080"/>
<evidence type="ECO:0000256" key="15">
    <source>
        <dbReference type="SAM" id="Coils"/>
    </source>
</evidence>
<evidence type="ECO:0000256" key="8">
    <source>
        <dbReference type="ARBA" id="ARBA00022741"/>
    </source>
</evidence>
<keyword evidence="7" id="KW-0812">Transmembrane</keyword>
<dbReference type="Pfam" id="PF00072">
    <property type="entry name" value="Response_reg"/>
    <property type="match status" value="2"/>
</dbReference>
<dbReference type="SMART" id="SM00448">
    <property type="entry name" value="REC"/>
    <property type="match status" value="2"/>
</dbReference>
<feature type="coiled-coil region" evidence="15">
    <location>
        <begin position="192"/>
        <end position="229"/>
    </location>
</feature>
<dbReference type="Pfam" id="PF00512">
    <property type="entry name" value="HisKA"/>
    <property type="match status" value="1"/>
</dbReference>
<evidence type="ECO:0000256" key="10">
    <source>
        <dbReference type="ARBA" id="ARBA00022840"/>
    </source>
</evidence>
<dbReference type="InterPro" id="IPR036097">
    <property type="entry name" value="HisK_dim/P_sf"/>
</dbReference>
<dbReference type="SMART" id="SM00387">
    <property type="entry name" value="HATPase_c"/>
    <property type="match status" value="1"/>
</dbReference>
<evidence type="ECO:0000256" key="4">
    <source>
        <dbReference type="ARBA" id="ARBA00022475"/>
    </source>
</evidence>
<dbReference type="Pfam" id="PF12860">
    <property type="entry name" value="PAS_7"/>
    <property type="match status" value="1"/>
</dbReference>
<comment type="catalytic activity">
    <reaction evidence="1">
        <text>ATP + protein L-histidine = ADP + protein N-phospho-L-histidine.</text>
        <dbReference type="EC" id="2.7.13.3"/>
    </reaction>
</comment>
<evidence type="ECO:0000259" key="16">
    <source>
        <dbReference type="PROSITE" id="PS50109"/>
    </source>
</evidence>
<feature type="domain" description="Response regulatory" evidence="17">
    <location>
        <begin position="466"/>
        <end position="582"/>
    </location>
</feature>
<feature type="domain" description="Histidine kinase" evidence="16">
    <location>
        <begin position="229"/>
        <end position="450"/>
    </location>
</feature>
<keyword evidence="9 18" id="KW-0418">Kinase</keyword>
<dbReference type="EC" id="2.7.13.3" evidence="3"/>
<dbReference type="GO" id="GO:0005524">
    <property type="term" value="F:ATP binding"/>
    <property type="evidence" value="ECO:0007669"/>
    <property type="project" value="UniProtKB-KW"/>
</dbReference>
<organism evidence="18 19">
    <name type="scientific">Pararhodobacter marinus</name>
    <dbReference type="NCBI Taxonomy" id="2184063"/>
    <lineage>
        <taxon>Bacteria</taxon>
        <taxon>Pseudomonadati</taxon>
        <taxon>Pseudomonadota</taxon>
        <taxon>Alphaproteobacteria</taxon>
        <taxon>Rhodobacterales</taxon>
        <taxon>Paracoccaceae</taxon>
        <taxon>Pararhodobacter</taxon>
    </lineage>
</organism>
<feature type="coiled-coil region" evidence="15">
    <location>
        <begin position="21"/>
        <end position="48"/>
    </location>
</feature>
<dbReference type="InterPro" id="IPR004358">
    <property type="entry name" value="Sig_transdc_His_kin-like_C"/>
</dbReference>
<dbReference type="Proteomes" id="UP000244940">
    <property type="component" value="Unassembled WGS sequence"/>
</dbReference>
<keyword evidence="15" id="KW-0175">Coiled coil</keyword>
<evidence type="ECO:0000256" key="3">
    <source>
        <dbReference type="ARBA" id="ARBA00012438"/>
    </source>
</evidence>
<reference evidence="18 19" key="1">
    <citation type="submission" date="2018-05" db="EMBL/GenBank/DDBJ databases">
        <title>Pararhodobacter marina sp. nov., isolated from deep-sea water of the Indian Ocean.</title>
        <authorList>
            <person name="Lai Q.Sr."/>
            <person name="Liu X."/>
            <person name="Shao Z."/>
        </authorList>
    </citation>
    <scope>NUCLEOTIDE SEQUENCE [LARGE SCALE GENOMIC DNA]</scope>
    <source>
        <strain evidence="18 19">CIC4N-9</strain>
    </source>
</reference>
<evidence type="ECO:0000256" key="13">
    <source>
        <dbReference type="ARBA" id="ARBA00023136"/>
    </source>
</evidence>
<dbReference type="FunFam" id="3.30.565.10:FF:000010">
    <property type="entry name" value="Sensor histidine kinase RcsC"/>
    <property type="match status" value="1"/>
</dbReference>
<protein>
    <recommendedName>
        <fullName evidence="3">histidine kinase</fullName>
        <ecNumber evidence="3">2.7.13.3</ecNumber>
    </recommendedName>
</protein>
<keyword evidence="4" id="KW-1003">Cell membrane</keyword>
<dbReference type="InterPro" id="IPR003661">
    <property type="entry name" value="HisK_dim/P_dom"/>
</dbReference>
<dbReference type="SUPFAM" id="SSF47384">
    <property type="entry name" value="Homodimeric domain of signal transducing histidine kinase"/>
    <property type="match status" value="1"/>
</dbReference>
<keyword evidence="10" id="KW-0067">ATP-binding</keyword>
<dbReference type="SUPFAM" id="SSF52172">
    <property type="entry name" value="CheY-like"/>
    <property type="match status" value="2"/>
</dbReference>
<dbReference type="PANTHER" id="PTHR45339:SF5">
    <property type="entry name" value="HISTIDINE KINASE"/>
    <property type="match status" value="1"/>
</dbReference>
<evidence type="ECO:0000256" key="7">
    <source>
        <dbReference type="ARBA" id="ARBA00022692"/>
    </source>
</evidence>
<dbReference type="GO" id="GO:0000155">
    <property type="term" value="F:phosphorelay sensor kinase activity"/>
    <property type="evidence" value="ECO:0007669"/>
    <property type="project" value="InterPro"/>
</dbReference>